<evidence type="ECO:0000256" key="1">
    <source>
        <dbReference type="SAM" id="Phobius"/>
    </source>
</evidence>
<feature type="transmembrane region" description="Helical" evidence="1">
    <location>
        <begin position="130"/>
        <end position="154"/>
    </location>
</feature>
<name>A0A814YAN7_9BILA</name>
<accession>A0A814YAN7</accession>
<keyword evidence="1" id="KW-1133">Transmembrane helix</keyword>
<keyword evidence="1" id="KW-0472">Membrane</keyword>
<organism evidence="2 5">
    <name type="scientific">Rotaria magnacalcarata</name>
    <dbReference type="NCBI Taxonomy" id="392030"/>
    <lineage>
        <taxon>Eukaryota</taxon>
        <taxon>Metazoa</taxon>
        <taxon>Spiralia</taxon>
        <taxon>Gnathifera</taxon>
        <taxon>Rotifera</taxon>
        <taxon>Eurotatoria</taxon>
        <taxon>Bdelloidea</taxon>
        <taxon>Philodinida</taxon>
        <taxon>Philodinidae</taxon>
        <taxon>Rotaria</taxon>
    </lineage>
</organism>
<evidence type="ECO:0000313" key="4">
    <source>
        <dbReference type="EMBL" id="CAF3914422.1"/>
    </source>
</evidence>
<feature type="transmembrane region" description="Helical" evidence="1">
    <location>
        <begin position="20"/>
        <end position="44"/>
    </location>
</feature>
<comment type="caution">
    <text evidence="2">The sequence shown here is derived from an EMBL/GenBank/DDBJ whole genome shotgun (WGS) entry which is preliminary data.</text>
</comment>
<evidence type="ECO:0000313" key="3">
    <source>
        <dbReference type="EMBL" id="CAF1930252.1"/>
    </source>
</evidence>
<dbReference type="Proteomes" id="UP000676336">
    <property type="component" value="Unassembled WGS sequence"/>
</dbReference>
<dbReference type="Proteomes" id="UP000663824">
    <property type="component" value="Unassembled WGS sequence"/>
</dbReference>
<sequence>MRHGLVDDHIRYEFQSILNVLTHFSVSLTQLVSVLIILGLQIALTVTQTCEYRFGIGFWSFPFLIISPLSIWLVIWRRTSMACLIAIFIHFCSTLFATAIIIVSFLVLIGPMGFTCSKSSLNESYVILNSALIGISGFFKLFNYGELILLYMIIRNNDRISARYMNEFFERDPSIVPDPANINVWRSWSAVSSETRSNSDVFFA</sequence>
<dbReference type="EMBL" id="CAJOBI010002102">
    <property type="protein sequence ID" value="CAF3914422.1"/>
    <property type="molecule type" value="Genomic_DNA"/>
</dbReference>
<evidence type="ECO:0000313" key="5">
    <source>
        <dbReference type="Proteomes" id="UP000663855"/>
    </source>
</evidence>
<dbReference type="EMBL" id="CAJNOV010005850">
    <property type="protein sequence ID" value="CAF1227805.1"/>
    <property type="molecule type" value="Genomic_DNA"/>
</dbReference>
<feature type="transmembrane region" description="Helical" evidence="1">
    <location>
        <begin position="83"/>
        <end position="110"/>
    </location>
</feature>
<dbReference type="Proteomes" id="UP000663855">
    <property type="component" value="Unassembled WGS sequence"/>
</dbReference>
<dbReference type="AlphaFoldDB" id="A0A814YAN7"/>
<proteinExistence type="predicted"/>
<dbReference type="EMBL" id="CAJNRE010000673">
    <property type="protein sequence ID" value="CAF1930252.1"/>
    <property type="molecule type" value="Genomic_DNA"/>
</dbReference>
<feature type="transmembrane region" description="Helical" evidence="1">
    <location>
        <begin position="56"/>
        <end position="76"/>
    </location>
</feature>
<gene>
    <name evidence="2" type="ORF">CJN711_LOCUS13339</name>
    <name evidence="3" type="ORF">MBJ925_LOCUS4134</name>
    <name evidence="4" type="ORF">SMN809_LOCUS7330</name>
</gene>
<evidence type="ECO:0000313" key="2">
    <source>
        <dbReference type="EMBL" id="CAF1227805.1"/>
    </source>
</evidence>
<keyword evidence="1" id="KW-0812">Transmembrane</keyword>
<reference evidence="2" key="1">
    <citation type="submission" date="2021-02" db="EMBL/GenBank/DDBJ databases">
        <authorList>
            <person name="Nowell W R."/>
        </authorList>
    </citation>
    <scope>NUCLEOTIDE SEQUENCE</scope>
</reference>
<protein>
    <submittedName>
        <fullName evidence="2">Uncharacterized protein</fullName>
    </submittedName>
</protein>